<proteinExistence type="predicted"/>
<feature type="region of interest" description="Disordered" evidence="1">
    <location>
        <begin position="1"/>
        <end position="23"/>
    </location>
</feature>
<feature type="compositionally biased region" description="Low complexity" evidence="1">
    <location>
        <begin position="1"/>
        <end position="17"/>
    </location>
</feature>
<evidence type="ECO:0000313" key="3">
    <source>
        <dbReference type="Proteomes" id="UP000537326"/>
    </source>
</evidence>
<evidence type="ECO:0000313" key="2">
    <source>
        <dbReference type="EMBL" id="NYI08613.1"/>
    </source>
</evidence>
<evidence type="ECO:0000256" key="1">
    <source>
        <dbReference type="SAM" id="MobiDB-lite"/>
    </source>
</evidence>
<organism evidence="2 3">
    <name type="scientific">Nocardioides marinus</name>
    <dbReference type="NCBI Taxonomy" id="374514"/>
    <lineage>
        <taxon>Bacteria</taxon>
        <taxon>Bacillati</taxon>
        <taxon>Actinomycetota</taxon>
        <taxon>Actinomycetes</taxon>
        <taxon>Propionibacteriales</taxon>
        <taxon>Nocardioidaceae</taxon>
        <taxon>Nocardioides</taxon>
    </lineage>
</organism>
<gene>
    <name evidence="2" type="ORF">BKA05_000128</name>
</gene>
<dbReference type="AlphaFoldDB" id="A0A7Y9YAF5"/>
<reference evidence="2 3" key="1">
    <citation type="submission" date="2020-07" db="EMBL/GenBank/DDBJ databases">
        <title>Sequencing the genomes of 1000 actinobacteria strains.</title>
        <authorList>
            <person name="Klenk H.-P."/>
        </authorList>
    </citation>
    <scope>NUCLEOTIDE SEQUENCE [LARGE SCALE GENOMIC DNA]</scope>
    <source>
        <strain evidence="2 3">DSM 18248</strain>
    </source>
</reference>
<dbReference type="Proteomes" id="UP000537326">
    <property type="component" value="Unassembled WGS sequence"/>
</dbReference>
<keyword evidence="3" id="KW-1185">Reference proteome</keyword>
<accession>A0A7Y9YAF5</accession>
<name>A0A7Y9YAF5_9ACTN</name>
<comment type="caution">
    <text evidence="2">The sequence shown here is derived from an EMBL/GenBank/DDBJ whole genome shotgun (WGS) entry which is preliminary data.</text>
</comment>
<sequence>MQTPDPSDPTAQDPAQDPADDPAERMAQWLGGLGLVDYLSDEGMLRLERDERGRARWVDPATGDVLDAVRLGDLERQLRQHGEDPAHAVPVPLVQAAHLARVRRRLLDSEWCTYETLAERRGASLEATRFAVTRAVNEHRLLAVPTELALLVPSFQLDDAGEPRADLAPLLEPLLAAGTDPWRVWGWLTQPAALLGGQVPAEAAADPETAQVAAHAARRLAAAG</sequence>
<dbReference type="RefSeq" id="WP_179529704.1">
    <property type="nucleotide sequence ID" value="NZ_BAAAPP010000002.1"/>
</dbReference>
<protein>
    <submittedName>
        <fullName evidence="2">Uncharacterized protein</fullName>
    </submittedName>
</protein>
<dbReference type="EMBL" id="JACBZI010000001">
    <property type="protein sequence ID" value="NYI08613.1"/>
    <property type="molecule type" value="Genomic_DNA"/>
</dbReference>